<dbReference type="InterPro" id="IPR050300">
    <property type="entry name" value="GDXG_lipolytic_enzyme"/>
</dbReference>
<dbReference type="SUPFAM" id="SSF53474">
    <property type="entry name" value="alpha/beta-Hydrolases"/>
    <property type="match status" value="1"/>
</dbReference>
<organism evidence="4 5">
    <name type="scientific">Flavisolibacter ginsenosidimutans</name>
    <dbReference type="NCBI Taxonomy" id="661481"/>
    <lineage>
        <taxon>Bacteria</taxon>
        <taxon>Pseudomonadati</taxon>
        <taxon>Bacteroidota</taxon>
        <taxon>Chitinophagia</taxon>
        <taxon>Chitinophagales</taxon>
        <taxon>Chitinophagaceae</taxon>
        <taxon>Flavisolibacter</taxon>
    </lineage>
</organism>
<evidence type="ECO:0000313" key="5">
    <source>
        <dbReference type="Proteomes" id="UP000321204"/>
    </source>
</evidence>
<evidence type="ECO:0000256" key="2">
    <source>
        <dbReference type="SAM" id="SignalP"/>
    </source>
</evidence>
<evidence type="ECO:0000313" key="4">
    <source>
        <dbReference type="EMBL" id="QEC55305.1"/>
    </source>
</evidence>
<dbReference type="PANTHER" id="PTHR48081">
    <property type="entry name" value="AB HYDROLASE SUPERFAMILY PROTEIN C4A8.06C"/>
    <property type="match status" value="1"/>
</dbReference>
<evidence type="ECO:0000259" key="3">
    <source>
        <dbReference type="Pfam" id="PF20434"/>
    </source>
</evidence>
<dbReference type="Pfam" id="PF20434">
    <property type="entry name" value="BD-FAE"/>
    <property type="match status" value="1"/>
</dbReference>
<feature type="chain" id="PRO_5022712979" evidence="2">
    <location>
        <begin position="19"/>
        <end position="413"/>
    </location>
</feature>
<name>A0A5B8UG26_9BACT</name>
<accession>A0A5B8UG26</accession>
<dbReference type="InterPro" id="IPR029058">
    <property type="entry name" value="AB_hydrolase_fold"/>
</dbReference>
<evidence type="ECO:0000256" key="1">
    <source>
        <dbReference type="ARBA" id="ARBA00022801"/>
    </source>
</evidence>
<keyword evidence="1 4" id="KW-0378">Hydrolase</keyword>
<dbReference type="EMBL" id="CP042433">
    <property type="protein sequence ID" value="QEC55305.1"/>
    <property type="molecule type" value="Genomic_DNA"/>
</dbReference>
<gene>
    <name evidence="4" type="ORF">FSB75_05085</name>
</gene>
<dbReference type="RefSeq" id="WP_146783729.1">
    <property type="nucleotide sequence ID" value="NZ_BAABIO010000002.1"/>
</dbReference>
<proteinExistence type="predicted"/>
<reference evidence="4 5" key="1">
    <citation type="journal article" date="2015" name="Int. J. Syst. Evol. Microbiol.">
        <title>Flavisolibacter ginsenosidimutans sp. nov., with ginsenoside-converting activity isolated from soil used for cultivating ginseng.</title>
        <authorList>
            <person name="Zhao Y."/>
            <person name="Liu Q."/>
            <person name="Kang M.S."/>
            <person name="Jin F."/>
            <person name="Yu H."/>
            <person name="Im W.T."/>
        </authorList>
    </citation>
    <scope>NUCLEOTIDE SEQUENCE [LARGE SCALE GENOMIC DNA]</scope>
    <source>
        <strain evidence="4 5">Gsoil 636</strain>
    </source>
</reference>
<feature type="signal peptide" evidence="2">
    <location>
        <begin position="1"/>
        <end position="18"/>
    </location>
</feature>
<feature type="domain" description="BD-FAE-like" evidence="3">
    <location>
        <begin position="44"/>
        <end position="161"/>
    </location>
</feature>
<keyword evidence="5" id="KW-1185">Reference proteome</keyword>
<sequence length="413" mass="45138">MKLSFSLVALLVGCVAFSQGLVEKKDVVYGKAPDWHNRPVDLRLDLFYPTTRKNLPLIVFLHGGGFIEGWSKSAPAPFCKRLAESGFVVANVDYRAGFNPSPDSFRLSVASAVYRAQQDQKAALHYLIHHAADYPINTAEVFLAGESAGGVTSLFSAYVSQGEWDQLAPPLHSFLGSIDSAGNELHGPFLVKGVISLWGGIADTSLITKAEAQGMPVLLFHSEDDELVPFERSAHSVAENQLLQGSRDIANRFKNNNACYQLYFIKGAAHAYGFSPDYLISAIRTFVAAVGAGKCSSTETENKGNTNVSIVDADADSQILKEKILILNPNVLEQYAGEYKGGGGVITIRVDGYHLTVERPGEAAHELYPVKPDVFVDKKLHVQTTFTRDAQGAIIEYQVLATRNRISRYQKIK</sequence>
<dbReference type="KEGG" id="fgg:FSB75_05085"/>
<dbReference type="Gene3D" id="3.40.50.1820">
    <property type="entry name" value="alpha/beta hydrolase"/>
    <property type="match status" value="1"/>
</dbReference>
<protein>
    <submittedName>
        <fullName evidence="4">Alpha/beta hydrolase</fullName>
    </submittedName>
</protein>
<dbReference type="AlphaFoldDB" id="A0A5B8UG26"/>
<keyword evidence="2" id="KW-0732">Signal</keyword>
<dbReference type="GO" id="GO:0016787">
    <property type="term" value="F:hydrolase activity"/>
    <property type="evidence" value="ECO:0007669"/>
    <property type="project" value="UniProtKB-KW"/>
</dbReference>
<dbReference type="Proteomes" id="UP000321204">
    <property type="component" value="Chromosome"/>
</dbReference>
<dbReference type="InterPro" id="IPR049492">
    <property type="entry name" value="BD-FAE-like_dom"/>
</dbReference>
<dbReference type="OrthoDB" id="9777975at2"/>